<keyword evidence="1" id="KW-0240">DNA-directed RNA polymerase</keyword>
<proteinExistence type="predicted"/>
<dbReference type="EMBL" id="MN741026">
    <property type="protein sequence ID" value="QHU23176.1"/>
    <property type="molecule type" value="Genomic_DNA"/>
</dbReference>
<sequence>MSSYISEQILTTDLSLYPHELRTGVDDLIHRKLKDKVEGVCSSDGYVLKDSIQIIRRHIGKIQTKNNQSHIQYKINYRAKVISPNKDDIIDVFINNINKMGVVGYIKIDDQGDSETSPMIVIIPREYFENSNYNINDIHIHQQLSARIIDSRIKYNSDKIQAIASPV</sequence>
<accession>A0A6C0L1A3</accession>
<reference evidence="3" key="1">
    <citation type="journal article" date="2020" name="Nature">
        <title>Giant virus diversity and host interactions through global metagenomics.</title>
        <authorList>
            <person name="Schulz F."/>
            <person name="Roux S."/>
            <person name="Paez-Espino D."/>
            <person name="Jungbluth S."/>
            <person name="Walsh D.A."/>
            <person name="Denef V.J."/>
            <person name="McMahon K.D."/>
            <person name="Konstantinidis K.T."/>
            <person name="Eloe-Fadrosh E.A."/>
            <person name="Kyrpides N.C."/>
            <person name="Woyke T."/>
        </authorList>
    </citation>
    <scope>NUCLEOTIDE SEQUENCE</scope>
    <source>
        <strain evidence="3">GVMAG-S-ERX555907-94</strain>
    </source>
</reference>
<keyword evidence="2" id="KW-0804">Transcription</keyword>
<name>A0A6C0L1A3_9ZZZZ</name>
<dbReference type="AlphaFoldDB" id="A0A6C0L1A3"/>
<dbReference type="GO" id="GO:0000428">
    <property type="term" value="C:DNA-directed RNA polymerase complex"/>
    <property type="evidence" value="ECO:0007669"/>
    <property type="project" value="UniProtKB-KW"/>
</dbReference>
<evidence type="ECO:0000256" key="2">
    <source>
        <dbReference type="ARBA" id="ARBA00023163"/>
    </source>
</evidence>
<dbReference type="InterPro" id="IPR036898">
    <property type="entry name" value="RNA_pol_Rpb7-like_N_sf"/>
</dbReference>
<evidence type="ECO:0000313" key="3">
    <source>
        <dbReference type="EMBL" id="QHU23176.1"/>
    </source>
</evidence>
<organism evidence="3">
    <name type="scientific">viral metagenome</name>
    <dbReference type="NCBI Taxonomy" id="1070528"/>
    <lineage>
        <taxon>unclassified sequences</taxon>
        <taxon>metagenomes</taxon>
        <taxon>organismal metagenomes</taxon>
    </lineage>
</organism>
<dbReference type="Gene3D" id="3.30.1490.120">
    <property type="entry name" value="RNA polymerase Rpb7-like, N-terminal domain"/>
    <property type="match status" value="1"/>
</dbReference>
<protein>
    <submittedName>
        <fullName evidence="3">Uncharacterized protein</fullName>
    </submittedName>
</protein>
<evidence type="ECO:0000256" key="1">
    <source>
        <dbReference type="ARBA" id="ARBA00022478"/>
    </source>
</evidence>